<dbReference type="InterPro" id="IPR041628">
    <property type="entry name" value="ChlI/MoxR_AAA_lid"/>
</dbReference>
<dbReference type="Pfam" id="PF07726">
    <property type="entry name" value="AAA_3"/>
    <property type="match status" value="1"/>
</dbReference>
<dbReference type="GO" id="GO:0016887">
    <property type="term" value="F:ATP hydrolysis activity"/>
    <property type="evidence" value="ECO:0007669"/>
    <property type="project" value="InterPro"/>
</dbReference>
<dbReference type="FunFam" id="3.40.50.300:FF:000640">
    <property type="entry name" value="MoxR family ATPase"/>
    <property type="match status" value="1"/>
</dbReference>
<name>A0A7C5WWA5_9DEIN</name>
<dbReference type="InterPro" id="IPR011703">
    <property type="entry name" value="ATPase_AAA-3"/>
</dbReference>
<protein>
    <submittedName>
        <fullName evidence="5">MoxR family ATPase</fullName>
    </submittedName>
</protein>
<dbReference type="AlphaFoldDB" id="A0A7C5WWA5"/>
<dbReference type="InterPro" id="IPR027417">
    <property type="entry name" value="P-loop_NTPase"/>
</dbReference>
<comment type="caution">
    <text evidence="5">The sequence shown here is derived from an EMBL/GenBank/DDBJ whole genome shotgun (WGS) entry which is preliminary data.</text>
</comment>
<evidence type="ECO:0000256" key="1">
    <source>
        <dbReference type="ARBA" id="ARBA00022741"/>
    </source>
</evidence>
<sequence>MIEAWYARVAQNVERVMVGQEEALRLMLAGVLAGGHVLLEDVPGTGKTTLARALAVSLGLGFKRVQFTPDLLPSDLTGVNVWQDGAFRFVPGPVFTQVLLADEINRATPKTQSALLEAMAEGQVTVDGETRPLEAPFFVVATQNPIEMDGTFPLPEAQLDRFLLRLRLGYPAAEEEVRMLERLRARHPIEALEPVSDAAEVRSMQQALAGLRMEPELVRYVVDLVRATRSDPDVALGASPRAALALQRTAMALAALAGRDYVLPDDVKRAAGPVLEHRIIVRPEVRIEGVTAAEVVTRALAAVAVPTEELG</sequence>
<gene>
    <name evidence="5" type="ORF">ENJ85_04300</name>
</gene>
<dbReference type="PANTHER" id="PTHR42759">
    <property type="entry name" value="MOXR FAMILY PROTEIN"/>
    <property type="match status" value="1"/>
</dbReference>
<evidence type="ECO:0000256" key="3">
    <source>
        <dbReference type="ARBA" id="ARBA00061607"/>
    </source>
</evidence>
<dbReference type="InterPro" id="IPR003593">
    <property type="entry name" value="AAA+_ATPase"/>
</dbReference>
<dbReference type="Pfam" id="PF17863">
    <property type="entry name" value="AAA_lid_2"/>
    <property type="match status" value="1"/>
</dbReference>
<dbReference type="EMBL" id="DRNZ01000269">
    <property type="protein sequence ID" value="HHO58378.1"/>
    <property type="molecule type" value="Genomic_DNA"/>
</dbReference>
<accession>A0A7C5WWA5</accession>
<evidence type="ECO:0000259" key="4">
    <source>
        <dbReference type="SMART" id="SM00382"/>
    </source>
</evidence>
<feature type="domain" description="AAA+ ATPase" evidence="4">
    <location>
        <begin position="33"/>
        <end position="172"/>
    </location>
</feature>
<dbReference type="SUPFAM" id="SSF52540">
    <property type="entry name" value="P-loop containing nucleoside triphosphate hydrolases"/>
    <property type="match status" value="1"/>
</dbReference>
<dbReference type="CDD" id="cd00009">
    <property type="entry name" value="AAA"/>
    <property type="match status" value="1"/>
</dbReference>
<dbReference type="InterPro" id="IPR050764">
    <property type="entry name" value="CbbQ/NirQ/NorQ/GpvN"/>
</dbReference>
<dbReference type="GO" id="GO:0005524">
    <property type="term" value="F:ATP binding"/>
    <property type="evidence" value="ECO:0007669"/>
    <property type="project" value="UniProtKB-KW"/>
</dbReference>
<dbReference type="Gene3D" id="3.40.50.300">
    <property type="entry name" value="P-loop containing nucleotide triphosphate hydrolases"/>
    <property type="match status" value="1"/>
</dbReference>
<dbReference type="PANTHER" id="PTHR42759:SF5">
    <property type="entry name" value="METHANOL DEHYDROGENASE REGULATOR"/>
    <property type="match status" value="1"/>
</dbReference>
<dbReference type="Gene3D" id="1.10.8.80">
    <property type="entry name" value="Magnesium chelatase subunit I, C-Terminal domain"/>
    <property type="match status" value="1"/>
</dbReference>
<dbReference type="Proteomes" id="UP000886105">
    <property type="component" value="Unassembled WGS sequence"/>
</dbReference>
<organism evidence="5">
    <name type="scientific">Oceanithermus profundus</name>
    <dbReference type="NCBI Taxonomy" id="187137"/>
    <lineage>
        <taxon>Bacteria</taxon>
        <taxon>Thermotogati</taxon>
        <taxon>Deinococcota</taxon>
        <taxon>Deinococci</taxon>
        <taxon>Thermales</taxon>
        <taxon>Thermaceae</taxon>
        <taxon>Oceanithermus</taxon>
    </lineage>
</organism>
<dbReference type="PIRSF" id="PIRSF002849">
    <property type="entry name" value="AAA_ATPase_chaperone_MoxR_prd"/>
    <property type="match status" value="1"/>
</dbReference>
<evidence type="ECO:0000313" key="5">
    <source>
        <dbReference type="EMBL" id="HHO58378.1"/>
    </source>
</evidence>
<reference evidence="5" key="1">
    <citation type="journal article" date="2020" name="mSystems">
        <title>Genome- and Community-Level Interaction Insights into Carbon Utilization and Element Cycling Functions of Hydrothermarchaeota in Hydrothermal Sediment.</title>
        <authorList>
            <person name="Zhou Z."/>
            <person name="Liu Y."/>
            <person name="Xu W."/>
            <person name="Pan J."/>
            <person name="Luo Z.H."/>
            <person name="Li M."/>
        </authorList>
    </citation>
    <scope>NUCLEOTIDE SEQUENCE [LARGE SCALE GENOMIC DNA]</scope>
    <source>
        <strain evidence="5">HyVt-523</strain>
    </source>
</reference>
<dbReference type="SMART" id="SM00382">
    <property type="entry name" value="AAA"/>
    <property type="match status" value="1"/>
</dbReference>
<evidence type="ECO:0000256" key="2">
    <source>
        <dbReference type="ARBA" id="ARBA00022840"/>
    </source>
</evidence>
<proteinExistence type="inferred from homology"/>
<comment type="similarity">
    <text evidence="3">Belongs to the MoxR family.</text>
</comment>
<keyword evidence="1" id="KW-0547">Nucleotide-binding</keyword>
<keyword evidence="2" id="KW-0067">ATP-binding</keyword>